<organism evidence="16 17">
    <name type="scientific">Nocardioides daedukensis</name>
    <dbReference type="NCBI Taxonomy" id="634462"/>
    <lineage>
        <taxon>Bacteria</taxon>
        <taxon>Bacillati</taxon>
        <taxon>Actinomycetota</taxon>
        <taxon>Actinomycetes</taxon>
        <taxon>Propionibacteriales</taxon>
        <taxon>Nocardioidaceae</taxon>
        <taxon>Nocardioides</taxon>
    </lineage>
</organism>
<evidence type="ECO:0000313" key="17">
    <source>
        <dbReference type="Proteomes" id="UP000540656"/>
    </source>
</evidence>
<dbReference type="GO" id="GO:0006508">
    <property type="term" value="P:proteolysis"/>
    <property type="evidence" value="ECO:0007669"/>
    <property type="project" value="UniProtKB-KW"/>
</dbReference>
<protein>
    <recommendedName>
        <fullName evidence="5">Aminopeptidase N</fullName>
        <ecNumber evidence="4">3.4.11.2</ecNumber>
    </recommendedName>
    <alternativeName>
        <fullName evidence="11">Alanine aminopeptidase</fullName>
    </alternativeName>
    <alternativeName>
        <fullName evidence="12">Lysyl aminopeptidase</fullName>
    </alternativeName>
</protein>
<dbReference type="InterPro" id="IPR042097">
    <property type="entry name" value="Aminopeptidase_N-like_N_sf"/>
</dbReference>
<sequence length="466" mass="52069">MKRLTASLLTLCLLGFGITSAQADDPSAGSSGMGDPYFPSDGNGGYDVQHYDVAHRVGVGGGSLTGRTTFQAHSLQALNRFNVDLMLKVSSVKVNGVPAVFTKDSAHELVITPATPIPDDTDFTVEVRYSGKPSTLSWKGERPFLRTKGEMMAMNEPQIAPWWFAANDHPRDKATIDVRITVGNGYEGISNGRLTQVVKGKKWTAWQWRSAEPMAPYLAFFAAGDFAFERGTHNKIPTFNAVSKKLSKTQQMRSLALLRRTPRVISWLETWLGPYPFTAIGGVTTAIRTGFALENQTRPTYPYAGGAEGDWLVAHEIAHQWFGDKVSVNNWRDVWLNEGLATYFETLWSDNYGFTSPQQWLRFSWESYDSDDSFWRVRLADPGPRNMFHEAVYERGAMTIQALRHRIGTTDFKKLLRAWVKGRDHGSTEDFIALAEEISGEDLTSFFDAWVRSTTRPARTAANGLN</sequence>
<feature type="domain" description="Peptidase M1 membrane alanine aminopeptidase" evidence="14">
    <location>
        <begin position="312"/>
        <end position="450"/>
    </location>
</feature>
<evidence type="ECO:0000259" key="14">
    <source>
        <dbReference type="Pfam" id="PF01433"/>
    </source>
</evidence>
<evidence type="ECO:0000256" key="8">
    <source>
        <dbReference type="ARBA" id="ARBA00022801"/>
    </source>
</evidence>
<comment type="similarity">
    <text evidence="3">Belongs to the peptidase M1 family.</text>
</comment>
<comment type="catalytic activity">
    <reaction evidence="1">
        <text>Release of an N-terminal amino acid, Xaa-|-Yaa- from a peptide, amide or arylamide. Xaa is preferably Ala, but may be most amino acids including Pro (slow action). When a terminal hydrophobic residue is followed by a prolyl residue, the two may be released as an intact Xaa-Pro dipeptide.</text>
        <dbReference type="EC" id="3.4.11.2"/>
    </reaction>
</comment>
<dbReference type="InterPro" id="IPR001930">
    <property type="entry name" value="Peptidase_M1"/>
</dbReference>
<dbReference type="PANTHER" id="PTHR11533">
    <property type="entry name" value="PROTEASE M1 ZINC METALLOPROTEASE"/>
    <property type="match status" value="1"/>
</dbReference>
<proteinExistence type="inferred from homology"/>
<evidence type="ECO:0000256" key="3">
    <source>
        <dbReference type="ARBA" id="ARBA00010136"/>
    </source>
</evidence>
<dbReference type="GO" id="GO:0008270">
    <property type="term" value="F:zinc ion binding"/>
    <property type="evidence" value="ECO:0007669"/>
    <property type="project" value="InterPro"/>
</dbReference>
<evidence type="ECO:0000256" key="2">
    <source>
        <dbReference type="ARBA" id="ARBA00001947"/>
    </source>
</evidence>
<feature type="domain" description="Aminopeptidase N-like N-terminal" evidence="15">
    <location>
        <begin position="83"/>
        <end position="218"/>
    </location>
</feature>
<keyword evidence="13" id="KW-0732">Signal</keyword>
<evidence type="ECO:0000256" key="9">
    <source>
        <dbReference type="ARBA" id="ARBA00022833"/>
    </source>
</evidence>
<evidence type="ECO:0000256" key="11">
    <source>
        <dbReference type="ARBA" id="ARBA00029811"/>
    </source>
</evidence>
<keyword evidence="7" id="KW-0479">Metal-binding</keyword>
<dbReference type="InterPro" id="IPR045357">
    <property type="entry name" value="Aminopeptidase_N-like_N"/>
</dbReference>
<dbReference type="RefSeq" id="WP_179501303.1">
    <property type="nucleotide sequence ID" value="NZ_JACCAA010000001.1"/>
</dbReference>
<comment type="cofactor">
    <cofactor evidence="2">
        <name>Zn(2+)</name>
        <dbReference type="ChEBI" id="CHEBI:29105"/>
    </cofactor>
</comment>
<accession>A0A7Y9UVN4</accession>
<evidence type="ECO:0000256" key="1">
    <source>
        <dbReference type="ARBA" id="ARBA00000098"/>
    </source>
</evidence>
<evidence type="ECO:0000313" key="16">
    <source>
        <dbReference type="EMBL" id="NYG58110.1"/>
    </source>
</evidence>
<dbReference type="GO" id="GO:0016285">
    <property type="term" value="F:alanyl aminopeptidase activity"/>
    <property type="evidence" value="ECO:0007669"/>
    <property type="project" value="UniProtKB-EC"/>
</dbReference>
<dbReference type="PANTHER" id="PTHR11533:SF297">
    <property type="entry name" value="AMINOPEPTIDASE N"/>
    <property type="match status" value="1"/>
</dbReference>
<dbReference type="SUPFAM" id="SSF55486">
    <property type="entry name" value="Metalloproteases ('zincins'), catalytic domain"/>
    <property type="match status" value="1"/>
</dbReference>
<keyword evidence="8" id="KW-0378">Hydrolase</keyword>
<dbReference type="PRINTS" id="PR00756">
    <property type="entry name" value="ALADIPTASE"/>
</dbReference>
<reference evidence="16 17" key="1">
    <citation type="submission" date="2020-07" db="EMBL/GenBank/DDBJ databases">
        <title>Sequencing the genomes of 1000 actinobacteria strains.</title>
        <authorList>
            <person name="Klenk H.-P."/>
        </authorList>
    </citation>
    <scope>NUCLEOTIDE SEQUENCE [LARGE SCALE GENOMIC DNA]</scope>
    <source>
        <strain evidence="16 17">DSM 23819</strain>
    </source>
</reference>
<evidence type="ECO:0000256" key="10">
    <source>
        <dbReference type="ARBA" id="ARBA00023049"/>
    </source>
</evidence>
<keyword evidence="17" id="KW-1185">Reference proteome</keyword>
<evidence type="ECO:0000256" key="7">
    <source>
        <dbReference type="ARBA" id="ARBA00022723"/>
    </source>
</evidence>
<comment type="caution">
    <text evidence="16">The sequence shown here is derived from an EMBL/GenBank/DDBJ whole genome shotgun (WGS) entry which is preliminary data.</text>
</comment>
<dbReference type="GO" id="GO:0008237">
    <property type="term" value="F:metallopeptidase activity"/>
    <property type="evidence" value="ECO:0007669"/>
    <property type="project" value="UniProtKB-KW"/>
</dbReference>
<dbReference type="Pfam" id="PF01433">
    <property type="entry name" value="Peptidase_M1"/>
    <property type="match status" value="1"/>
</dbReference>
<dbReference type="SUPFAM" id="SSF63737">
    <property type="entry name" value="Leukotriene A4 hydrolase N-terminal domain"/>
    <property type="match status" value="1"/>
</dbReference>
<dbReference type="Gene3D" id="1.10.390.10">
    <property type="entry name" value="Neutral Protease Domain 2"/>
    <property type="match status" value="1"/>
</dbReference>
<gene>
    <name evidence="16" type="ORF">BJ980_001033</name>
</gene>
<dbReference type="EC" id="3.4.11.2" evidence="4"/>
<evidence type="ECO:0000256" key="6">
    <source>
        <dbReference type="ARBA" id="ARBA00022670"/>
    </source>
</evidence>
<dbReference type="InterPro" id="IPR050344">
    <property type="entry name" value="Peptidase_M1_aminopeptidases"/>
</dbReference>
<evidence type="ECO:0000256" key="4">
    <source>
        <dbReference type="ARBA" id="ARBA00012564"/>
    </source>
</evidence>
<evidence type="ECO:0000256" key="5">
    <source>
        <dbReference type="ARBA" id="ARBA00015611"/>
    </source>
</evidence>
<dbReference type="CDD" id="cd09603">
    <property type="entry name" value="M1_APN_like"/>
    <property type="match status" value="1"/>
</dbReference>
<dbReference type="Proteomes" id="UP000540656">
    <property type="component" value="Unassembled WGS sequence"/>
</dbReference>
<feature type="chain" id="PRO_5030679587" description="Aminopeptidase N" evidence="13">
    <location>
        <begin position="24"/>
        <end position="466"/>
    </location>
</feature>
<evidence type="ECO:0000259" key="15">
    <source>
        <dbReference type="Pfam" id="PF17900"/>
    </source>
</evidence>
<keyword evidence="16" id="KW-0031">Aminopeptidase</keyword>
<evidence type="ECO:0000256" key="13">
    <source>
        <dbReference type="SAM" id="SignalP"/>
    </source>
</evidence>
<dbReference type="AlphaFoldDB" id="A0A7Y9UVN4"/>
<keyword evidence="6" id="KW-0645">Protease</keyword>
<dbReference type="InterPro" id="IPR014782">
    <property type="entry name" value="Peptidase_M1_dom"/>
</dbReference>
<name>A0A7Y9UVN4_9ACTN</name>
<evidence type="ECO:0000256" key="12">
    <source>
        <dbReference type="ARBA" id="ARBA00031533"/>
    </source>
</evidence>
<dbReference type="InterPro" id="IPR027268">
    <property type="entry name" value="Peptidase_M4/M1_CTD_sf"/>
</dbReference>
<feature type="signal peptide" evidence="13">
    <location>
        <begin position="1"/>
        <end position="23"/>
    </location>
</feature>
<dbReference type="Gene3D" id="2.60.40.1730">
    <property type="entry name" value="tricorn interacting facor f3 domain"/>
    <property type="match status" value="1"/>
</dbReference>
<keyword evidence="9" id="KW-0862">Zinc</keyword>
<dbReference type="Pfam" id="PF17900">
    <property type="entry name" value="Peptidase_M1_N"/>
    <property type="match status" value="1"/>
</dbReference>
<keyword evidence="10" id="KW-0482">Metalloprotease</keyword>
<dbReference type="EMBL" id="JACCAA010000001">
    <property type="protein sequence ID" value="NYG58110.1"/>
    <property type="molecule type" value="Genomic_DNA"/>
</dbReference>